<keyword evidence="2" id="KW-1185">Reference proteome</keyword>
<dbReference type="AlphaFoldDB" id="A0A4S2B3W3"/>
<comment type="caution">
    <text evidence="1">The sequence shown here is derived from an EMBL/GenBank/DDBJ whole genome shotgun (WGS) entry which is preliminary data.</text>
</comment>
<protein>
    <recommendedName>
        <fullName evidence="3">Addiction module toxin RelE</fullName>
    </recommendedName>
</protein>
<dbReference type="EMBL" id="SRYZ01000006">
    <property type="protein sequence ID" value="TGY08282.1"/>
    <property type="molecule type" value="Genomic_DNA"/>
</dbReference>
<dbReference type="RefSeq" id="WP_136009340.1">
    <property type="nucleotide sequence ID" value="NZ_SRYZ01000006.1"/>
</dbReference>
<reference evidence="1 2" key="1">
    <citation type="submission" date="2019-04" db="EMBL/GenBank/DDBJ databases">
        <title>Microbes associate with the intestines of laboratory mice.</title>
        <authorList>
            <person name="Navarre W."/>
            <person name="Wong E."/>
            <person name="Huang K."/>
            <person name="Tropini C."/>
            <person name="Ng K."/>
            <person name="Yu B."/>
        </authorList>
    </citation>
    <scope>NUCLEOTIDE SEQUENCE [LARGE SCALE GENOMIC DNA]</scope>
    <source>
        <strain evidence="1 2">NM69_E16B</strain>
    </source>
</reference>
<organism evidence="1 2">
    <name type="scientific">Bacteroides muris</name>
    <name type="common">ex Afrizal et al. 2022</name>
    <dbReference type="NCBI Taxonomy" id="2516960"/>
    <lineage>
        <taxon>Bacteria</taxon>
        <taxon>Pseudomonadati</taxon>
        <taxon>Bacteroidota</taxon>
        <taxon>Bacteroidia</taxon>
        <taxon>Bacteroidales</taxon>
        <taxon>Bacteroidaceae</taxon>
        <taxon>Bacteroides</taxon>
    </lineage>
</organism>
<dbReference type="Proteomes" id="UP000310532">
    <property type="component" value="Unassembled WGS sequence"/>
</dbReference>
<evidence type="ECO:0000313" key="2">
    <source>
        <dbReference type="Proteomes" id="UP000310532"/>
    </source>
</evidence>
<evidence type="ECO:0000313" key="1">
    <source>
        <dbReference type="EMBL" id="TGY08282.1"/>
    </source>
</evidence>
<proteinExistence type="predicted"/>
<accession>A0A4S2B3W3</accession>
<evidence type="ECO:0008006" key="3">
    <source>
        <dbReference type="Google" id="ProtNLM"/>
    </source>
</evidence>
<name>A0A4S2B3W3_9BACE</name>
<gene>
    <name evidence="1" type="ORF">E5355_04445</name>
</gene>
<sequence length="136" mass="15775">MLVFYSIQAFRNALTKLCSKPKEGYGSVVKDICNSFKDKSIEEIRINRDMVLNEDNFTIIKFRVPNSGQKLSKKDGFRLIYLVHKQREEITFLYIYPKRGPQGLITLKDNDIISLLKDYVDEKQDLVSHDIADNLG</sequence>